<comment type="similarity">
    <text evidence="6">Belongs to the inorganic phosphate transporter (PiT) (TC 2.A.20) family.</text>
</comment>
<dbReference type="PANTHER" id="PTHR11101">
    <property type="entry name" value="PHOSPHATE TRANSPORTER"/>
    <property type="match status" value="1"/>
</dbReference>
<feature type="transmembrane region" description="Helical" evidence="6">
    <location>
        <begin position="6"/>
        <end position="25"/>
    </location>
</feature>
<dbReference type="PATRIC" id="fig|1603606.3.peg.158"/>
<evidence type="ECO:0000256" key="6">
    <source>
        <dbReference type="RuleBase" id="RU363058"/>
    </source>
</evidence>
<feature type="transmembrane region" description="Helical" evidence="6">
    <location>
        <begin position="465"/>
        <end position="483"/>
    </location>
</feature>
<dbReference type="Proteomes" id="UP000057158">
    <property type="component" value="Chromosome"/>
</dbReference>
<feature type="transmembrane region" description="Helical" evidence="6">
    <location>
        <begin position="254"/>
        <end position="272"/>
    </location>
</feature>
<feature type="transmembrane region" description="Helical" evidence="6">
    <location>
        <begin position="153"/>
        <end position="179"/>
    </location>
</feature>
<feature type="transmembrane region" description="Helical" evidence="6">
    <location>
        <begin position="223"/>
        <end position="247"/>
    </location>
</feature>
<feature type="transmembrane region" description="Helical" evidence="6">
    <location>
        <begin position="489"/>
        <end position="510"/>
    </location>
</feature>
<keyword evidence="5 6" id="KW-0472">Membrane</keyword>
<evidence type="ECO:0000256" key="2">
    <source>
        <dbReference type="ARBA" id="ARBA00022448"/>
    </source>
</evidence>
<evidence type="ECO:0000313" key="8">
    <source>
        <dbReference type="Proteomes" id="UP000057158"/>
    </source>
</evidence>
<dbReference type="EMBL" id="CP010802">
    <property type="protein sequence ID" value="ALC14939.1"/>
    <property type="molecule type" value="Genomic_DNA"/>
</dbReference>
<reference evidence="7 8" key="1">
    <citation type="submission" date="2015-07" db="EMBL/GenBank/DDBJ databases">
        <title>Isolation and Genomic Characterization of a Novel Halophilic Metal-Reducing Deltaproteobacterium from the Deep Subsurface.</title>
        <authorList>
            <person name="Badalamenti J.P."/>
            <person name="Summers Z.M."/>
            <person name="Gralnick J.A."/>
            <person name="Bond D.R."/>
        </authorList>
    </citation>
    <scope>NUCLEOTIDE SEQUENCE [LARGE SCALE GENOMIC DNA]</scope>
    <source>
        <strain evidence="7 8">WTL</strain>
    </source>
</reference>
<dbReference type="GO" id="GO:0016020">
    <property type="term" value="C:membrane"/>
    <property type="evidence" value="ECO:0007669"/>
    <property type="project" value="UniProtKB-SubCell"/>
</dbReference>
<evidence type="ECO:0000313" key="7">
    <source>
        <dbReference type="EMBL" id="ALC14939.1"/>
    </source>
</evidence>
<keyword evidence="2 6" id="KW-0813">Transport</keyword>
<keyword evidence="3 6" id="KW-0812">Transmembrane</keyword>
<organism evidence="7 8">
    <name type="scientific">Desulfuromonas soudanensis</name>
    <dbReference type="NCBI Taxonomy" id="1603606"/>
    <lineage>
        <taxon>Bacteria</taxon>
        <taxon>Pseudomonadati</taxon>
        <taxon>Thermodesulfobacteriota</taxon>
        <taxon>Desulfuromonadia</taxon>
        <taxon>Desulfuromonadales</taxon>
        <taxon>Desulfuromonadaceae</taxon>
        <taxon>Desulfuromonas</taxon>
    </lineage>
</organism>
<evidence type="ECO:0000256" key="3">
    <source>
        <dbReference type="ARBA" id="ARBA00022692"/>
    </source>
</evidence>
<feature type="transmembrane region" description="Helical" evidence="6">
    <location>
        <begin position="115"/>
        <end position="133"/>
    </location>
</feature>
<dbReference type="STRING" id="1603606.DSOUD_0139"/>
<dbReference type="Pfam" id="PF01384">
    <property type="entry name" value="PHO4"/>
    <property type="match status" value="1"/>
</dbReference>
<feature type="transmembrane region" description="Helical" evidence="6">
    <location>
        <begin position="314"/>
        <end position="331"/>
    </location>
</feature>
<evidence type="ECO:0000256" key="1">
    <source>
        <dbReference type="ARBA" id="ARBA00004141"/>
    </source>
</evidence>
<comment type="subcellular location">
    <subcellularLocation>
        <location evidence="1 6">Membrane</location>
        <topology evidence="1 6">Multi-pass membrane protein</topology>
    </subcellularLocation>
</comment>
<keyword evidence="6" id="KW-0592">Phosphate transport</keyword>
<evidence type="ECO:0000256" key="5">
    <source>
        <dbReference type="ARBA" id="ARBA00023136"/>
    </source>
</evidence>
<dbReference type="AlphaFoldDB" id="A0A0M3QES1"/>
<keyword evidence="4 6" id="KW-1133">Transmembrane helix</keyword>
<dbReference type="RefSeq" id="WP_053549191.1">
    <property type="nucleotide sequence ID" value="NZ_CP010802.1"/>
</dbReference>
<proteinExistence type="inferred from homology"/>
<feature type="transmembrane region" description="Helical" evidence="6">
    <location>
        <begin position="84"/>
        <end position="103"/>
    </location>
</feature>
<dbReference type="InterPro" id="IPR001204">
    <property type="entry name" value="Phos_transporter"/>
</dbReference>
<keyword evidence="8" id="KW-1185">Reference proteome</keyword>
<protein>
    <recommendedName>
        <fullName evidence="6">Phosphate transporter</fullName>
    </recommendedName>
</protein>
<dbReference type="GO" id="GO:0035435">
    <property type="term" value="P:phosphate ion transmembrane transport"/>
    <property type="evidence" value="ECO:0007669"/>
    <property type="project" value="TreeGrafter"/>
</dbReference>
<sequence>MNTDILLIGVVILGLVAVMDIMVGVSNDAVNFLNSSIGSRVAPRATIMVIASLGILAGVTFSSGMMEVARKGIFHPQFFTMPELLTIFLAVMITDIILLDLFNTYGLPTSTTVSVVFELLGAAVAVSLLKILQAGDSLVTIVEYINSAKAITIIMGILLSVAISFVCGTVVQFFTRLLFTFDYQQRLRRYGALWGGMALSSITYFILVKGAKGAVFIPRETVAWINANTLPLLLMIFAVSAVVLQILQLMKFNILKPIVLIGTFALAMAFAANDLVNFIGVPLAGLHAFKAAMATATPLTATMGALGEKVHSETSFLLLAGIIMVLTLWLSKKSRTVTETEISLSQQEEGNERFESIFLSRAIVRLVLNIVDTARVIVPRGVRTWIGHRLDPGVVPTVTVEGRRPSFDLLRASVNLMVASAVVSYATANKLPLSTTYVTFMVAMGSSFADRAWGRESAVYRVTGVLTVIGGWFMTAVIAFTFAGLFAAVIFYAQGFGVLLLLALAGGLIWNAHRKHRAMAEETLKGKVFNLKSVEDPRNTVETTFEHMSLLLKEIRASLDTTLDALFRQDFDRLGVERKKLTRIQQWTNIISANVFKAMRLLDQEGLAVSHKYAQTIRRLQKVNDGYRDIVLRAYTHIGNHHKGLLPVQIEELEEVRRLLHAILLEVEETFNRKQTADLAGLGEKDRQLRALAAELDARQVSRIHDNTSKTRLSILYYGIVGNAMMLSKQNLELLEIFDLSFGKFEKAKESDS</sequence>
<feature type="transmembrane region" description="Helical" evidence="6">
    <location>
        <begin position="45"/>
        <end position="64"/>
    </location>
</feature>
<dbReference type="PANTHER" id="PTHR11101:SF16">
    <property type="entry name" value="PHOSPHATE TRANSPORTER"/>
    <property type="match status" value="1"/>
</dbReference>
<accession>A0A0M3QES1</accession>
<name>A0A0M3QES1_9BACT</name>
<evidence type="ECO:0000256" key="4">
    <source>
        <dbReference type="ARBA" id="ARBA00022989"/>
    </source>
</evidence>
<gene>
    <name evidence="7" type="ORF">DSOUD_0139</name>
</gene>
<feature type="transmembrane region" description="Helical" evidence="6">
    <location>
        <begin position="191"/>
        <end position="211"/>
    </location>
</feature>
<dbReference type="OrthoDB" id="9779554at2"/>
<dbReference type="GO" id="GO:0005315">
    <property type="term" value="F:phosphate transmembrane transporter activity"/>
    <property type="evidence" value="ECO:0007669"/>
    <property type="project" value="InterPro"/>
</dbReference>
<dbReference type="KEGG" id="des:DSOUD_0139"/>